<dbReference type="Pfam" id="PF02922">
    <property type="entry name" value="CBM_48"/>
    <property type="match status" value="1"/>
</dbReference>
<evidence type="ECO:0000313" key="3">
    <source>
        <dbReference type="Proteomes" id="UP001149719"/>
    </source>
</evidence>
<sequence length="101" mass="11446">MIEKKFLKSKPICKVKFSLPKSQVQAAKTVTVVGDFNNWDISATPLKKQKTGNFAATIDLDIHKEYQFRYVLDGKEWINDEEADRFVPANIGSEQNGLLSI</sequence>
<name>A0ABT4JSH5_9GAMM</name>
<evidence type="ECO:0000313" key="2">
    <source>
        <dbReference type="EMBL" id="MCZ2721297.1"/>
    </source>
</evidence>
<comment type="caution">
    <text evidence="2">The sequence shown here is derived from an EMBL/GenBank/DDBJ whole genome shotgun (WGS) entry which is preliminary data.</text>
</comment>
<keyword evidence="3" id="KW-1185">Reference proteome</keyword>
<gene>
    <name evidence="2" type="ORF">O1D97_06465</name>
</gene>
<accession>A0ABT4JSH5</accession>
<dbReference type="SUPFAM" id="SSF81296">
    <property type="entry name" value="E set domains"/>
    <property type="match status" value="1"/>
</dbReference>
<dbReference type="CDD" id="cd07184">
    <property type="entry name" value="E_set_Isoamylase_like_N"/>
    <property type="match status" value="1"/>
</dbReference>
<evidence type="ECO:0000259" key="1">
    <source>
        <dbReference type="Pfam" id="PF02922"/>
    </source>
</evidence>
<organism evidence="2 3">
    <name type="scientific">Marinomonas phaeophyticola</name>
    <dbReference type="NCBI Taxonomy" id="3004091"/>
    <lineage>
        <taxon>Bacteria</taxon>
        <taxon>Pseudomonadati</taxon>
        <taxon>Pseudomonadota</taxon>
        <taxon>Gammaproteobacteria</taxon>
        <taxon>Oceanospirillales</taxon>
        <taxon>Oceanospirillaceae</taxon>
        <taxon>Marinomonas</taxon>
    </lineage>
</organism>
<dbReference type="Gene3D" id="2.60.40.10">
    <property type="entry name" value="Immunoglobulins"/>
    <property type="match status" value="1"/>
</dbReference>
<dbReference type="Proteomes" id="UP001149719">
    <property type="component" value="Unassembled WGS sequence"/>
</dbReference>
<dbReference type="InterPro" id="IPR014756">
    <property type="entry name" value="Ig_E-set"/>
</dbReference>
<dbReference type="RefSeq" id="WP_269123956.1">
    <property type="nucleotide sequence ID" value="NZ_JAPUBN010000013.1"/>
</dbReference>
<dbReference type="InterPro" id="IPR004193">
    <property type="entry name" value="Glyco_hydro_13_N"/>
</dbReference>
<dbReference type="EMBL" id="JAPUBN010000013">
    <property type="protein sequence ID" value="MCZ2721297.1"/>
    <property type="molecule type" value="Genomic_DNA"/>
</dbReference>
<proteinExistence type="predicted"/>
<reference evidence="2" key="1">
    <citation type="submission" date="2022-12" db="EMBL/GenBank/DDBJ databases">
        <title>Marinomonas 15G1-11 sp. nov, isolated from marine algae.</title>
        <authorList>
            <person name="Butt M."/>
            <person name="Choi D.G."/>
            <person name="Kim J.M."/>
            <person name="Lee J.K."/>
            <person name="Baek J.H."/>
            <person name="Jeon C.O."/>
        </authorList>
    </citation>
    <scope>NUCLEOTIDE SEQUENCE</scope>
    <source>
        <strain evidence="2">15G1-11</strain>
    </source>
</reference>
<dbReference type="InterPro" id="IPR013783">
    <property type="entry name" value="Ig-like_fold"/>
</dbReference>
<feature type="domain" description="Glycoside hydrolase family 13 N-terminal" evidence="1">
    <location>
        <begin position="26"/>
        <end position="72"/>
    </location>
</feature>
<protein>
    <submittedName>
        <fullName evidence="2">Isoamylase early set domain-containing protein</fullName>
    </submittedName>
</protein>